<comment type="caution">
    <text evidence="2">The sequence shown here is derived from an EMBL/GenBank/DDBJ whole genome shotgun (WGS) entry which is preliminary data.</text>
</comment>
<keyword evidence="1" id="KW-1133">Transmembrane helix</keyword>
<reference evidence="2" key="1">
    <citation type="journal article" date="2016" name="Insect Biochem. Mol. Biol.">
        <title>Multifaceted biological insights from a draft genome sequence of the tobacco hornworm moth, Manduca sexta.</title>
        <authorList>
            <person name="Kanost M.R."/>
            <person name="Arrese E.L."/>
            <person name="Cao X."/>
            <person name="Chen Y.R."/>
            <person name="Chellapilla S."/>
            <person name="Goldsmith M.R."/>
            <person name="Grosse-Wilde E."/>
            <person name="Heckel D.G."/>
            <person name="Herndon N."/>
            <person name="Jiang H."/>
            <person name="Papanicolaou A."/>
            <person name="Qu J."/>
            <person name="Soulages J.L."/>
            <person name="Vogel H."/>
            <person name="Walters J."/>
            <person name="Waterhouse R.M."/>
            <person name="Ahn S.J."/>
            <person name="Almeida F.C."/>
            <person name="An C."/>
            <person name="Aqrawi P."/>
            <person name="Bretschneider A."/>
            <person name="Bryant W.B."/>
            <person name="Bucks S."/>
            <person name="Chao H."/>
            <person name="Chevignon G."/>
            <person name="Christen J.M."/>
            <person name="Clarke D.F."/>
            <person name="Dittmer N.T."/>
            <person name="Ferguson L.C.F."/>
            <person name="Garavelou S."/>
            <person name="Gordon K.H.J."/>
            <person name="Gunaratna R.T."/>
            <person name="Han Y."/>
            <person name="Hauser F."/>
            <person name="He Y."/>
            <person name="Heidel-Fischer H."/>
            <person name="Hirsh A."/>
            <person name="Hu Y."/>
            <person name="Jiang H."/>
            <person name="Kalra D."/>
            <person name="Klinner C."/>
            <person name="Konig C."/>
            <person name="Kovar C."/>
            <person name="Kroll A.R."/>
            <person name="Kuwar S.S."/>
            <person name="Lee S.L."/>
            <person name="Lehman R."/>
            <person name="Li K."/>
            <person name="Li Z."/>
            <person name="Liang H."/>
            <person name="Lovelace S."/>
            <person name="Lu Z."/>
            <person name="Mansfield J.H."/>
            <person name="McCulloch K.J."/>
            <person name="Mathew T."/>
            <person name="Morton B."/>
            <person name="Muzny D.M."/>
            <person name="Neunemann D."/>
            <person name="Ongeri F."/>
            <person name="Pauchet Y."/>
            <person name="Pu L.L."/>
            <person name="Pyrousis I."/>
            <person name="Rao X.J."/>
            <person name="Redding A."/>
            <person name="Roesel C."/>
            <person name="Sanchez-Gracia A."/>
            <person name="Schaack S."/>
            <person name="Shukla A."/>
            <person name="Tetreau G."/>
            <person name="Wang Y."/>
            <person name="Xiong G.H."/>
            <person name="Traut W."/>
            <person name="Walsh T.K."/>
            <person name="Worley K.C."/>
            <person name="Wu D."/>
            <person name="Wu W."/>
            <person name="Wu Y.Q."/>
            <person name="Zhang X."/>
            <person name="Zou Z."/>
            <person name="Zucker H."/>
            <person name="Briscoe A.D."/>
            <person name="Burmester T."/>
            <person name="Clem R.J."/>
            <person name="Feyereisen R."/>
            <person name="Grimmelikhuijzen C.J.P."/>
            <person name="Hamodrakas S.J."/>
            <person name="Hansson B.S."/>
            <person name="Huguet E."/>
            <person name="Jermiin L.S."/>
            <person name="Lan Q."/>
            <person name="Lehman H.K."/>
            <person name="Lorenzen M."/>
            <person name="Merzendorfer H."/>
            <person name="Michalopoulos I."/>
            <person name="Morton D.B."/>
            <person name="Muthukrishnan S."/>
            <person name="Oakeshott J.G."/>
            <person name="Palmer W."/>
            <person name="Park Y."/>
            <person name="Passarelli A.L."/>
            <person name="Rozas J."/>
            <person name="Schwartz L.M."/>
            <person name="Smith W."/>
            <person name="Southgate A."/>
            <person name="Vilcinskas A."/>
            <person name="Vogt R."/>
            <person name="Wang P."/>
            <person name="Werren J."/>
            <person name="Yu X.Q."/>
            <person name="Zhou J.J."/>
            <person name="Brown S.J."/>
            <person name="Scherer S.E."/>
            <person name="Richards S."/>
            <person name="Blissard G.W."/>
        </authorList>
    </citation>
    <scope>NUCLEOTIDE SEQUENCE</scope>
</reference>
<keyword evidence="1" id="KW-1003">Cell membrane</keyword>
<proteinExistence type="inferred from homology"/>
<keyword evidence="1" id="KW-0735">Signal-anchor</keyword>
<keyword evidence="3" id="KW-1185">Reference proteome</keyword>
<dbReference type="GO" id="GO:0001540">
    <property type="term" value="F:amyloid-beta binding"/>
    <property type="evidence" value="ECO:0007669"/>
    <property type="project" value="TreeGrafter"/>
</dbReference>
<dbReference type="GO" id="GO:0070062">
    <property type="term" value="C:extracellular exosome"/>
    <property type="evidence" value="ECO:0007669"/>
    <property type="project" value="TreeGrafter"/>
</dbReference>
<evidence type="ECO:0000313" key="2">
    <source>
        <dbReference type="EMBL" id="KAG6441101.1"/>
    </source>
</evidence>
<keyword evidence="1" id="KW-0812">Transmembrane</keyword>
<organism evidence="2 3">
    <name type="scientific">Manduca sexta</name>
    <name type="common">Tobacco hawkmoth</name>
    <name type="synonym">Tobacco hornworm</name>
    <dbReference type="NCBI Taxonomy" id="7130"/>
    <lineage>
        <taxon>Eukaryota</taxon>
        <taxon>Metazoa</taxon>
        <taxon>Ecdysozoa</taxon>
        <taxon>Arthropoda</taxon>
        <taxon>Hexapoda</taxon>
        <taxon>Insecta</taxon>
        <taxon>Pterygota</taxon>
        <taxon>Neoptera</taxon>
        <taxon>Endopterygota</taxon>
        <taxon>Lepidoptera</taxon>
        <taxon>Glossata</taxon>
        <taxon>Ditrysia</taxon>
        <taxon>Bombycoidea</taxon>
        <taxon>Sphingidae</taxon>
        <taxon>Sphinginae</taxon>
        <taxon>Sphingini</taxon>
        <taxon>Manduca</taxon>
    </lineage>
</organism>
<dbReference type="GO" id="GO:0005794">
    <property type="term" value="C:Golgi apparatus"/>
    <property type="evidence" value="ECO:0007669"/>
    <property type="project" value="TreeGrafter"/>
</dbReference>
<sequence>MTILTRPSLIFKKAALLASTNCDEEVIEIQTPCPEASRRRSLLALIFLATTALVVTVAGIMCGTMLYRQVLRQGPILHRYQGYCSIPISAKQNMDPALIESNYRVMPLRWSADPDVQVVSMLDESTSDDLMSLLREELDIADSVEKISVFENGKKVNFIHDFDSNMTGIVDVERCYMMELDPSLVLSPELFVLSIERGAEFDVSRVRHELRASLPALAPSPAPAGAPDPARLLADCVNKPVYRLQRDDPPAIRKRSLDAPPHDYIQFSGRHVQEIEITNLAQVLEEEQQAKNKSALA</sequence>
<dbReference type="PANTHER" id="PTHR10962:SF1">
    <property type="entry name" value="INTEGRAL MEMBRANE PROTEIN 2"/>
    <property type="match status" value="1"/>
</dbReference>
<feature type="transmembrane region" description="Helical" evidence="1">
    <location>
        <begin position="42"/>
        <end position="67"/>
    </location>
</feature>
<dbReference type="EMBL" id="JH668284">
    <property type="protein sequence ID" value="KAG6441101.1"/>
    <property type="molecule type" value="Genomic_DNA"/>
</dbReference>
<dbReference type="GO" id="GO:0042985">
    <property type="term" value="P:negative regulation of amyloid precursor protein biosynthetic process"/>
    <property type="evidence" value="ECO:0007669"/>
    <property type="project" value="TreeGrafter"/>
</dbReference>
<dbReference type="AlphaFoldDB" id="A0A921YKP3"/>
<accession>A0A921YKP3</accession>
<protein>
    <recommendedName>
        <fullName evidence="1">Integral membrane protein 2</fullName>
    </recommendedName>
</protein>
<comment type="similarity">
    <text evidence="1">Belongs to the ITM2 family.</text>
</comment>
<dbReference type="Proteomes" id="UP000791440">
    <property type="component" value="Unassembled WGS sequence"/>
</dbReference>
<reference evidence="2" key="2">
    <citation type="submission" date="2020-12" db="EMBL/GenBank/DDBJ databases">
        <authorList>
            <person name="Kanost M."/>
        </authorList>
    </citation>
    <scope>NUCLEOTIDE SEQUENCE</scope>
</reference>
<gene>
    <name evidence="2" type="ORF">O3G_MSEX001706</name>
</gene>
<dbReference type="OrthoDB" id="9982095at2759"/>
<comment type="subcellular location">
    <subcellularLocation>
        <location evidence="1">Membrane</location>
        <topology evidence="1">Single-pass type II membrane protein</topology>
    </subcellularLocation>
</comment>
<dbReference type="GO" id="GO:0005886">
    <property type="term" value="C:plasma membrane"/>
    <property type="evidence" value="ECO:0007669"/>
    <property type="project" value="UniProtKB-UniRule"/>
</dbReference>
<dbReference type="InterPro" id="IPR040145">
    <property type="entry name" value="ITM2"/>
</dbReference>
<evidence type="ECO:0000313" key="3">
    <source>
        <dbReference type="Proteomes" id="UP000791440"/>
    </source>
</evidence>
<keyword evidence="1" id="KW-0472">Membrane</keyword>
<evidence type="ECO:0000256" key="1">
    <source>
        <dbReference type="RuleBase" id="RU367061"/>
    </source>
</evidence>
<name>A0A921YKP3_MANSE</name>
<dbReference type="PANTHER" id="PTHR10962">
    <property type="entry name" value="INTEGRAL TRANSMEMBRANE PROTEIN 2"/>
    <property type="match status" value="1"/>
</dbReference>